<evidence type="ECO:0000313" key="3">
    <source>
        <dbReference type="EMBL" id="EIW74541.1"/>
    </source>
</evidence>
<dbReference type="RefSeq" id="XP_007775159.1">
    <property type="nucleotide sequence ID" value="XM_007776969.1"/>
</dbReference>
<dbReference type="eggNOG" id="ENOG502QQWT">
    <property type="taxonomic scope" value="Eukaryota"/>
</dbReference>
<feature type="transmembrane region" description="Helical" evidence="2">
    <location>
        <begin position="65"/>
        <end position="87"/>
    </location>
</feature>
<dbReference type="OMA" id="CENKGKE"/>
<reference evidence="4" key="1">
    <citation type="journal article" date="2012" name="Science">
        <title>The Paleozoic origin of enzymatic lignin decomposition reconstructed from 31 fungal genomes.</title>
        <authorList>
            <person name="Floudas D."/>
            <person name="Binder M."/>
            <person name="Riley R."/>
            <person name="Barry K."/>
            <person name="Blanchette R.A."/>
            <person name="Henrissat B."/>
            <person name="Martinez A.T."/>
            <person name="Otillar R."/>
            <person name="Spatafora J.W."/>
            <person name="Yadav J.S."/>
            <person name="Aerts A."/>
            <person name="Benoit I."/>
            <person name="Boyd A."/>
            <person name="Carlson A."/>
            <person name="Copeland A."/>
            <person name="Coutinho P.M."/>
            <person name="de Vries R.P."/>
            <person name="Ferreira P."/>
            <person name="Findley K."/>
            <person name="Foster B."/>
            <person name="Gaskell J."/>
            <person name="Glotzer D."/>
            <person name="Gorecki P."/>
            <person name="Heitman J."/>
            <person name="Hesse C."/>
            <person name="Hori C."/>
            <person name="Igarashi K."/>
            <person name="Jurgens J.A."/>
            <person name="Kallen N."/>
            <person name="Kersten P."/>
            <person name="Kohler A."/>
            <person name="Kuees U."/>
            <person name="Kumar T.K.A."/>
            <person name="Kuo A."/>
            <person name="LaButti K."/>
            <person name="Larrondo L.F."/>
            <person name="Lindquist E."/>
            <person name="Ling A."/>
            <person name="Lombard V."/>
            <person name="Lucas S."/>
            <person name="Lundell T."/>
            <person name="Martin R."/>
            <person name="McLaughlin D.J."/>
            <person name="Morgenstern I."/>
            <person name="Morin E."/>
            <person name="Murat C."/>
            <person name="Nagy L.G."/>
            <person name="Nolan M."/>
            <person name="Ohm R.A."/>
            <person name="Patyshakuliyeva A."/>
            <person name="Rokas A."/>
            <person name="Ruiz-Duenas F.J."/>
            <person name="Sabat G."/>
            <person name="Salamov A."/>
            <person name="Samejima M."/>
            <person name="Schmutz J."/>
            <person name="Slot J.C."/>
            <person name="St John F."/>
            <person name="Stenlid J."/>
            <person name="Sun H."/>
            <person name="Sun S."/>
            <person name="Syed K."/>
            <person name="Tsang A."/>
            <person name="Wiebenga A."/>
            <person name="Young D."/>
            <person name="Pisabarro A."/>
            <person name="Eastwood D.C."/>
            <person name="Martin F."/>
            <person name="Cullen D."/>
            <person name="Grigoriev I.V."/>
            <person name="Hibbett D.S."/>
        </authorList>
    </citation>
    <scope>NUCLEOTIDE SEQUENCE [LARGE SCALE GENOMIC DNA]</scope>
    <source>
        <strain evidence="4">RWD-64-598 SS2</strain>
    </source>
</reference>
<organism evidence="3 4">
    <name type="scientific">Coniophora puteana (strain RWD-64-598)</name>
    <name type="common">Brown rot fungus</name>
    <dbReference type="NCBI Taxonomy" id="741705"/>
    <lineage>
        <taxon>Eukaryota</taxon>
        <taxon>Fungi</taxon>
        <taxon>Dikarya</taxon>
        <taxon>Basidiomycota</taxon>
        <taxon>Agaricomycotina</taxon>
        <taxon>Agaricomycetes</taxon>
        <taxon>Agaricomycetidae</taxon>
        <taxon>Boletales</taxon>
        <taxon>Coniophorineae</taxon>
        <taxon>Coniophoraceae</taxon>
        <taxon>Coniophora</taxon>
    </lineage>
</organism>
<dbReference type="AlphaFoldDB" id="R7SEC9"/>
<dbReference type="KEGG" id="cput:CONPUDRAFT_85725"/>
<proteinExistence type="predicted"/>
<keyword evidence="4" id="KW-1185">Reference proteome</keyword>
<accession>R7SEC9</accession>
<keyword evidence="2" id="KW-0812">Transmembrane</keyword>
<feature type="region of interest" description="Disordered" evidence="1">
    <location>
        <begin position="1"/>
        <end position="55"/>
    </location>
</feature>
<gene>
    <name evidence="3" type="ORF">CONPUDRAFT_85725</name>
</gene>
<evidence type="ECO:0000256" key="2">
    <source>
        <dbReference type="SAM" id="Phobius"/>
    </source>
</evidence>
<name>R7SEC9_CONPW</name>
<evidence type="ECO:0000256" key="1">
    <source>
        <dbReference type="SAM" id="MobiDB-lite"/>
    </source>
</evidence>
<sequence>MYLNRQPRQSGAPPPYSPQPEHPPLGGRRSRPTVNTGCDYASVPSRRRETEPLLPSGDFNASGGFTWILVVTLVVGIITGSIVTYTATKCNYCVDVDRMEHIRAGWELERLRHDTEAAEREADRHRWRLEDVAHADKLERWRREDEERQRMGFFWADFEPLNCVRHETREYSARLENVPSGFEHRIEACRETEMSVNGVMRKPTRCEDKGARSLYGFWDVEGEAECGTYFNWFKDKGCRARWSGYKRYEMYMENLRPGDDWQIMCSSTPASFMGMTFSHPHYCVKWGEGTYGLWDIKDGSC</sequence>
<dbReference type="EMBL" id="JH711591">
    <property type="protein sequence ID" value="EIW74541.1"/>
    <property type="molecule type" value="Genomic_DNA"/>
</dbReference>
<dbReference type="GeneID" id="19211006"/>
<dbReference type="Proteomes" id="UP000053558">
    <property type="component" value="Unassembled WGS sequence"/>
</dbReference>
<keyword evidence="2" id="KW-0472">Membrane</keyword>
<evidence type="ECO:0000313" key="4">
    <source>
        <dbReference type="Proteomes" id="UP000053558"/>
    </source>
</evidence>
<dbReference type="OrthoDB" id="3153758at2759"/>
<protein>
    <submittedName>
        <fullName evidence="3">Uncharacterized protein</fullName>
    </submittedName>
</protein>
<keyword evidence="2" id="KW-1133">Transmembrane helix</keyword>
<feature type="compositionally biased region" description="Pro residues" evidence="1">
    <location>
        <begin position="12"/>
        <end position="23"/>
    </location>
</feature>